<dbReference type="InterPro" id="IPR036855">
    <property type="entry name" value="Znf_CCCH_sf"/>
</dbReference>
<comment type="similarity">
    <text evidence="2">Belongs to the SLT11 family.</text>
</comment>
<dbReference type="Gene3D" id="3.30.70.330">
    <property type="match status" value="1"/>
</dbReference>
<dbReference type="InterPro" id="IPR048995">
    <property type="entry name" value="STL11/RBM22-like_N"/>
</dbReference>
<evidence type="ECO:0000256" key="1">
    <source>
        <dbReference type="ARBA" id="ARBA00004123"/>
    </source>
</evidence>
<dbReference type="FunFam" id="4.10.1000.10:FF:000006">
    <property type="entry name" value="Putative pre-mrna-splicing factor rbm22"/>
    <property type="match status" value="1"/>
</dbReference>
<dbReference type="GO" id="GO:0071006">
    <property type="term" value="C:U2-type catalytic step 1 spliceosome"/>
    <property type="evidence" value="ECO:0007669"/>
    <property type="project" value="TreeGrafter"/>
</dbReference>
<reference evidence="18" key="1">
    <citation type="submission" date="2021-06" db="EMBL/GenBank/DDBJ databases">
        <authorList>
            <person name="Kallberg Y."/>
            <person name="Tangrot J."/>
            <person name="Rosling A."/>
        </authorList>
    </citation>
    <scope>NUCLEOTIDE SEQUENCE</scope>
    <source>
        <strain evidence="18">FL966</strain>
    </source>
</reference>
<dbReference type="InterPro" id="IPR032297">
    <property type="entry name" value="Torus"/>
</dbReference>
<dbReference type="GO" id="GO:0071007">
    <property type="term" value="C:U2-type catalytic step 2 spliceosome"/>
    <property type="evidence" value="ECO:0007669"/>
    <property type="project" value="TreeGrafter"/>
</dbReference>
<dbReference type="PANTHER" id="PTHR14089">
    <property type="entry name" value="PRE-MRNA-SPLICING FACTOR RBM22"/>
    <property type="match status" value="1"/>
</dbReference>
<dbReference type="SUPFAM" id="SSF90229">
    <property type="entry name" value="CCCH zinc finger"/>
    <property type="match status" value="1"/>
</dbReference>
<evidence type="ECO:0000256" key="2">
    <source>
        <dbReference type="ARBA" id="ARBA00007781"/>
    </source>
</evidence>
<sequence length="355" mass="39803">MATKADPNKQGWEEAEFPILCETCLGDNPYVRMARLWEGMQSKMDIIGSQSNLPSAKVVFFIEICQTCAKLKNVCQTCLLDLQYNLPVQVRDTALNITNEAPRSEINREYFAQNIEGKIAAGDSLINYGKTDSAGREMLKKLARTEPYYKRNRPHICSFFVKGTCTRGDECPYRHEIPEENELSHQNIKDRYYGTNDPVAKKILNRVKGGGNSNITPPEDKSITSLFITGVEEDITETDLRGHFYAFGEIKSVVVVHKSKCAFVNYATRSSAEQAIDKSHNNLNIKGHALKVAWGRPRPTGPKTEVQAVTAPQGLVLPSLESMEIPVPPGETPDGFLYPSQGKYLNNDKYYLCIR</sequence>
<evidence type="ECO:0000256" key="7">
    <source>
        <dbReference type="ARBA" id="ARBA00022771"/>
    </source>
</evidence>
<evidence type="ECO:0000256" key="15">
    <source>
        <dbReference type="PROSITE-ProRule" id="PRU00723"/>
    </source>
</evidence>
<evidence type="ECO:0000256" key="14">
    <source>
        <dbReference type="PROSITE-ProRule" id="PRU00176"/>
    </source>
</evidence>
<keyword evidence="7 15" id="KW-0863">Zinc-finger</keyword>
<dbReference type="FunFam" id="3.30.70.330:FF:000476">
    <property type="entry name" value="Zinc finger CCCH domain-containing protein 4"/>
    <property type="match status" value="1"/>
</dbReference>
<evidence type="ECO:0000259" key="17">
    <source>
        <dbReference type="PROSITE" id="PS50103"/>
    </source>
</evidence>
<dbReference type="Gene3D" id="4.10.1000.10">
    <property type="entry name" value="Zinc finger, CCCH-type"/>
    <property type="match status" value="1"/>
</dbReference>
<dbReference type="GO" id="GO:0000974">
    <property type="term" value="C:Prp19 complex"/>
    <property type="evidence" value="ECO:0007669"/>
    <property type="project" value="TreeGrafter"/>
</dbReference>
<keyword evidence="19" id="KW-1185">Reference proteome</keyword>
<accession>A0A9N8YWU0</accession>
<organism evidence="18 19">
    <name type="scientific">Cetraspora pellucida</name>
    <dbReference type="NCBI Taxonomy" id="1433469"/>
    <lineage>
        <taxon>Eukaryota</taxon>
        <taxon>Fungi</taxon>
        <taxon>Fungi incertae sedis</taxon>
        <taxon>Mucoromycota</taxon>
        <taxon>Glomeromycotina</taxon>
        <taxon>Glomeromycetes</taxon>
        <taxon>Diversisporales</taxon>
        <taxon>Gigasporaceae</taxon>
        <taxon>Cetraspora</taxon>
    </lineage>
</organism>
<dbReference type="PROSITE" id="PS50103">
    <property type="entry name" value="ZF_C3H1"/>
    <property type="match status" value="1"/>
</dbReference>
<evidence type="ECO:0000256" key="9">
    <source>
        <dbReference type="ARBA" id="ARBA00022884"/>
    </source>
</evidence>
<dbReference type="Pfam" id="PF00076">
    <property type="entry name" value="RRM_1"/>
    <property type="match status" value="1"/>
</dbReference>
<keyword evidence="9 14" id="KW-0694">RNA-binding</keyword>
<dbReference type="GO" id="GO:0017070">
    <property type="term" value="F:U6 snRNA binding"/>
    <property type="evidence" value="ECO:0007669"/>
    <property type="project" value="TreeGrafter"/>
</dbReference>
<keyword evidence="10" id="KW-0508">mRNA splicing</keyword>
<dbReference type="GO" id="GO:0008380">
    <property type="term" value="P:RNA splicing"/>
    <property type="evidence" value="ECO:0007669"/>
    <property type="project" value="UniProtKB-KW"/>
</dbReference>
<evidence type="ECO:0000256" key="11">
    <source>
        <dbReference type="ARBA" id="ARBA00023242"/>
    </source>
</evidence>
<feature type="domain" description="C3H1-type" evidence="17">
    <location>
        <begin position="151"/>
        <end position="178"/>
    </location>
</feature>
<dbReference type="AlphaFoldDB" id="A0A9N8YWU0"/>
<evidence type="ECO:0000256" key="13">
    <source>
        <dbReference type="ARBA" id="ARBA00069020"/>
    </source>
</evidence>
<dbReference type="CDD" id="cd12224">
    <property type="entry name" value="RRM_RBM22"/>
    <property type="match status" value="1"/>
</dbReference>
<evidence type="ECO:0000259" key="16">
    <source>
        <dbReference type="PROSITE" id="PS50102"/>
    </source>
</evidence>
<comment type="function">
    <text evidence="12">Involved in pre-mRNA splicing. Facilitates the cooperative formation of U2/U6 helix II in association with stem II in the spliceosome. Binds to RNA.</text>
</comment>
<dbReference type="GO" id="GO:0008270">
    <property type="term" value="F:zinc ion binding"/>
    <property type="evidence" value="ECO:0007669"/>
    <property type="project" value="UniProtKB-KW"/>
</dbReference>
<evidence type="ECO:0000313" key="18">
    <source>
        <dbReference type="EMBL" id="CAG8454733.1"/>
    </source>
</evidence>
<feature type="zinc finger region" description="C3H1-type" evidence="15">
    <location>
        <begin position="151"/>
        <end position="178"/>
    </location>
</feature>
<dbReference type="Pfam" id="PF21369">
    <property type="entry name" value="STL11_N"/>
    <property type="match status" value="1"/>
</dbReference>
<feature type="domain" description="RRM" evidence="16">
    <location>
        <begin position="224"/>
        <end position="297"/>
    </location>
</feature>
<evidence type="ECO:0000256" key="8">
    <source>
        <dbReference type="ARBA" id="ARBA00022833"/>
    </source>
</evidence>
<dbReference type="SMART" id="SM00356">
    <property type="entry name" value="ZnF_C3H1"/>
    <property type="match status" value="1"/>
</dbReference>
<comment type="subcellular location">
    <subcellularLocation>
        <location evidence="1">Nucleus</location>
    </subcellularLocation>
</comment>
<dbReference type="InterPro" id="IPR000504">
    <property type="entry name" value="RRM_dom"/>
</dbReference>
<evidence type="ECO:0000256" key="4">
    <source>
        <dbReference type="ARBA" id="ARBA00022664"/>
    </source>
</evidence>
<dbReference type="PANTHER" id="PTHR14089:SF6">
    <property type="entry name" value="PRE-MRNA-SPLICING FACTOR RBM22"/>
    <property type="match status" value="1"/>
</dbReference>
<gene>
    <name evidence="18" type="ORF">CPELLU_LOCUS328</name>
</gene>
<comment type="caution">
    <text evidence="18">The sequence shown here is derived from an EMBL/GenBank/DDBJ whole genome shotgun (WGS) entry which is preliminary data.</text>
</comment>
<protein>
    <recommendedName>
        <fullName evidence="3">Pre-mRNA-splicing factor SLT11</fullName>
    </recommendedName>
    <alternativeName>
        <fullName evidence="13">Pre-mRNA-splicing factor slt11</fullName>
    </alternativeName>
</protein>
<keyword evidence="6" id="KW-0747">Spliceosome</keyword>
<evidence type="ECO:0000256" key="5">
    <source>
        <dbReference type="ARBA" id="ARBA00022723"/>
    </source>
</evidence>
<dbReference type="PROSITE" id="PS50102">
    <property type="entry name" value="RRM"/>
    <property type="match status" value="1"/>
</dbReference>
<evidence type="ECO:0000256" key="10">
    <source>
        <dbReference type="ARBA" id="ARBA00023187"/>
    </source>
</evidence>
<dbReference type="EMBL" id="CAJVQA010000082">
    <property type="protein sequence ID" value="CAG8454733.1"/>
    <property type="molecule type" value="Genomic_DNA"/>
</dbReference>
<dbReference type="GO" id="GO:0036002">
    <property type="term" value="F:pre-mRNA binding"/>
    <property type="evidence" value="ECO:0007669"/>
    <property type="project" value="TreeGrafter"/>
</dbReference>
<keyword evidence="4" id="KW-0507">mRNA processing</keyword>
<keyword evidence="11" id="KW-0539">Nucleus</keyword>
<dbReference type="Proteomes" id="UP000789759">
    <property type="component" value="Unassembled WGS sequence"/>
</dbReference>
<name>A0A9N8YWU0_9GLOM</name>
<keyword evidence="5 15" id="KW-0479">Metal-binding</keyword>
<dbReference type="GO" id="GO:0006397">
    <property type="term" value="P:mRNA processing"/>
    <property type="evidence" value="ECO:0007669"/>
    <property type="project" value="UniProtKB-KW"/>
</dbReference>
<proteinExistence type="inferred from homology"/>
<dbReference type="Pfam" id="PF16131">
    <property type="entry name" value="Torus"/>
    <property type="match status" value="1"/>
</dbReference>
<dbReference type="SUPFAM" id="SSF54928">
    <property type="entry name" value="RNA-binding domain, RBD"/>
    <property type="match status" value="1"/>
</dbReference>
<dbReference type="SMART" id="SM00360">
    <property type="entry name" value="RRM"/>
    <property type="match status" value="1"/>
</dbReference>
<dbReference type="OrthoDB" id="10259600at2759"/>
<dbReference type="InterPro" id="IPR012677">
    <property type="entry name" value="Nucleotide-bd_a/b_plait_sf"/>
</dbReference>
<dbReference type="InterPro" id="IPR035979">
    <property type="entry name" value="RBD_domain_sf"/>
</dbReference>
<evidence type="ECO:0000256" key="6">
    <source>
        <dbReference type="ARBA" id="ARBA00022728"/>
    </source>
</evidence>
<evidence type="ECO:0000256" key="3">
    <source>
        <dbReference type="ARBA" id="ARBA00019060"/>
    </source>
</evidence>
<evidence type="ECO:0000313" key="19">
    <source>
        <dbReference type="Proteomes" id="UP000789759"/>
    </source>
</evidence>
<dbReference type="InterPro" id="IPR039171">
    <property type="entry name" value="Cwc2/Slt11"/>
</dbReference>
<evidence type="ECO:0000256" key="12">
    <source>
        <dbReference type="ARBA" id="ARBA00025609"/>
    </source>
</evidence>
<dbReference type="InterPro" id="IPR000571">
    <property type="entry name" value="Znf_CCCH"/>
</dbReference>
<keyword evidence="8 15" id="KW-0862">Zinc</keyword>